<keyword evidence="6" id="KW-1185">Reference proteome</keyword>
<dbReference type="GO" id="GO:0016787">
    <property type="term" value="F:hydrolase activity"/>
    <property type="evidence" value="ECO:0007669"/>
    <property type="project" value="UniProtKB-KW"/>
</dbReference>
<dbReference type="Proteomes" id="UP000033457">
    <property type="component" value="Chromosome"/>
</dbReference>
<dbReference type="InterPro" id="IPR029058">
    <property type="entry name" value="AB_hydrolase_fold"/>
</dbReference>
<dbReference type="SUPFAM" id="SSF53474">
    <property type="entry name" value="alpha/beta-Hydrolases"/>
    <property type="match status" value="1"/>
</dbReference>
<evidence type="ECO:0000256" key="2">
    <source>
        <dbReference type="ARBA" id="ARBA00022801"/>
    </source>
</evidence>
<evidence type="ECO:0000256" key="3">
    <source>
        <dbReference type="RuleBase" id="RU361235"/>
    </source>
</evidence>
<comment type="similarity">
    <text evidence="1 3">Belongs to the type-B carboxylesterase/lipase family.</text>
</comment>
<proteinExistence type="inferred from homology"/>
<reference evidence="5 6" key="1">
    <citation type="journal article" date="2015" name="Genome Announc.">
        <title>Complete Genome Sequence of Corynebacterium kutscheri DSM 20755, a Corynebacterial Type Strain with Remarkably Low G+C Content of Chromosomal DNA.</title>
        <authorList>
            <person name="Ruckert C."/>
            <person name="Albersmeier A."/>
            <person name="Winkler A."/>
            <person name="Tauch A."/>
        </authorList>
    </citation>
    <scope>NUCLEOTIDE SEQUENCE [LARGE SCALE GENOMIC DNA]</scope>
    <source>
        <strain evidence="5 6">DSM 20755</strain>
    </source>
</reference>
<feature type="domain" description="Carboxylesterase type B" evidence="4">
    <location>
        <begin position="53"/>
        <end position="192"/>
    </location>
</feature>
<evidence type="ECO:0000259" key="4">
    <source>
        <dbReference type="Pfam" id="PF00135"/>
    </source>
</evidence>
<keyword evidence="2 3" id="KW-0378">Hydrolase</keyword>
<dbReference type="Pfam" id="PF00135">
    <property type="entry name" value="COesterase"/>
    <property type="match status" value="1"/>
</dbReference>
<dbReference type="STRING" id="35755.UL82_03645"/>
<dbReference type="PANTHER" id="PTHR43142:SF1">
    <property type="entry name" value="CARBOXYLIC ESTER HYDROLASE"/>
    <property type="match status" value="1"/>
</dbReference>
<protein>
    <recommendedName>
        <fullName evidence="3">Carboxylic ester hydrolase</fullName>
        <ecNumber evidence="3">3.1.1.-</ecNumber>
    </recommendedName>
</protein>
<dbReference type="InterPro" id="IPR002018">
    <property type="entry name" value="CarbesteraseB"/>
</dbReference>
<dbReference type="PROSITE" id="PS00122">
    <property type="entry name" value="CARBOXYLESTERASE_B_1"/>
    <property type="match status" value="1"/>
</dbReference>
<dbReference type="Gene3D" id="3.40.50.1820">
    <property type="entry name" value="alpha/beta hydrolase"/>
    <property type="match status" value="1"/>
</dbReference>
<dbReference type="EC" id="3.1.1.-" evidence="3"/>
<dbReference type="InterPro" id="IPR019826">
    <property type="entry name" value="Carboxylesterase_B_AS"/>
</dbReference>
<dbReference type="AlphaFoldDB" id="A0A0F6TDJ0"/>
<dbReference type="ESTHER" id="9cory-a0a0f6tdj0">
    <property type="family name" value="Carb_B_Bacteria"/>
</dbReference>
<sequence>MSENWSQDYVFSATARFQGSVRDNVRHFSALPFATYHGLYPAELLSDPHSAISSSNTLCLDVTTPINTRPGADLPVIAFIHGGAYIQGNRDEPWFDATALAQQGVIVVSLSYRLGMDGFARFPHETAHHYRGIDDCQLGLSWIQKHIEEFGGDPTNVTLAGQSAGAGIVLWLCRRDHYQGMFRRAWAMSPSFPRVPFEKRKSALRTIASTAITPKQLSRIDKKKRERINFRFWRLFFYDCPFGPAPFTAQELVDIPIIVSATSHEFYRHDHAVALDRNRLSKRFLPRLVITMAGIAKTYQPPEQHFFVSFLSDSLILRWVTETVEHGPENLWAILYQGDDEHPAVHCCDISWFFGNHDTLLTHPQRPSEVDISAPQAMRENVFTTVLDFTRGIQPWWPRYRENRSVLSISTLSGNRHIVTDPWRRIREAFL</sequence>
<dbReference type="HOGENOM" id="CLU_006586_18_0_11"/>
<evidence type="ECO:0000313" key="6">
    <source>
        <dbReference type="Proteomes" id="UP000033457"/>
    </source>
</evidence>
<evidence type="ECO:0000256" key="1">
    <source>
        <dbReference type="ARBA" id="ARBA00005964"/>
    </source>
</evidence>
<evidence type="ECO:0000313" key="5">
    <source>
        <dbReference type="EMBL" id="AKE40936.1"/>
    </source>
</evidence>
<dbReference type="PANTHER" id="PTHR43142">
    <property type="entry name" value="CARBOXYLIC ESTER HYDROLASE"/>
    <property type="match status" value="1"/>
</dbReference>
<dbReference type="EMBL" id="CP011312">
    <property type="protein sequence ID" value="AKE40936.1"/>
    <property type="molecule type" value="Genomic_DNA"/>
</dbReference>
<name>A0A0F6TDJ0_9CORY</name>
<organism evidence="5 6">
    <name type="scientific">Corynebacterium kutscheri</name>
    <dbReference type="NCBI Taxonomy" id="35755"/>
    <lineage>
        <taxon>Bacteria</taxon>
        <taxon>Bacillati</taxon>
        <taxon>Actinomycetota</taxon>
        <taxon>Actinomycetes</taxon>
        <taxon>Mycobacteriales</taxon>
        <taxon>Corynebacteriaceae</taxon>
        <taxon>Corynebacterium</taxon>
    </lineage>
</organism>
<dbReference type="KEGG" id="cku:UL82_03645"/>
<accession>A0A0F6TDJ0</accession>
<gene>
    <name evidence="5" type="ORF">UL82_03645</name>
</gene>
<dbReference type="OrthoDB" id="3199405at2"/>
<dbReference type="RefSeq" id="WP_052735856.1">
    <property type="nucleotide sequence ID" value="NZ_CP011312.1"/>
</dbReference>